<proteinExistence type="predicted"/>
<dbReference type="EMBL" id="JAYMYQ010000011">
    <property type="protein sequence ID" value="KAK7305981.1"/>
    <property type="molecule type" value="Genomic_DNA"/>
</dbReference>
<dbReference type="Proteomes" id="UP001367508">
    <property type="component" value="Unassembled WGS sequence"/>
</dbReference>
<accession>A0AAN9JX23</accession>
<organism evidence="1 2">
    <name type="scientific">Canavalia gladiata</name>
    <name type="common">Sword bean</name>
    <name type="synonym">Dolichos gladiatus</name>
    <dbReference type="NCBI Taxonomy" id="3824"/>
    <lineage>
        <taxon>Eukaryota</taxon>
        <taxon>Viridiplantae</taxon>
        <taxon>Streptophyta</taxon>
        <taxon>Embryophyta</taxon>
        <taxon>Tracheophyta</taxon>
        <taxon>Spermatophyta</taxon>
        <taxon>Magnoliopsida</taxon>
        <taxon>eudicotyledons</taxon>
        <taxon>Gunneridae</taxon>
        <taxon>Pentapetalae</taxon>
        <taxon>rosids</taxon>
        <taxon>fabids</taxon>
        <taxon>Fabales</taxon>
        <taxon>Fabaceae</taxon>
        <taxon>Papilionoideae</taxon>
        <taxon>50 kb inversion clade</taxon>
        <taxon>NPAAA clade</taxon>
        <taxon>indigoferoid/millettioid clade</taxon>
        <taxon>Phaseoleae</taxon>
        <taxon>Canavalia</taxon>
    </lineage>
</organism>
<dbReference type="PROSITE" id="PS51257">
    <property type="entry name" value="PROKAR_LIPOPROTEIN"/>
    <property type="match status" value="1"/>
</dbReference>
<protein>
    <submittedName>
        <fullName evidence="1">Uncharacterized protein</fullName>
    </submittedName>
</protein>
<evidence type="ECO:0000313" key="1">
    <source>
        <dbReference type="EMBL" id="KAK7305981.1"/>
    </source>
</evidence>
<name>A0AAN9JX23_CANGL</name>
<evidence type="ECO:0000313" key="2">
    <source>
        <dbReference type="Proteomes" id="UP001367508"/>
    </source>
</evidence>
<keyword evidence="2" id="KW-1185">Reference proteome</keyword>
<gene>
    <name evidence="1" type="ORF">VNO77_43895</name>
</gene>
<reference evidence="1 2" key="1">
    <citation type="submission" date="2024-01" db="EMBL/GenBank/DDBJ databases">
        <title>The genomes of 5 underutilized Papilionoideae crops provide insights into root nodulation and disease resistanc.</title>
        <authorList>
            <person name="Jiang F."/>
        </authorList>
    </citation>
    <scope>NUCLEOTIDE SEQUENCE [LARGE SCALE GENOMIC DNA]</scope>
    <source>
        <strain evidence="1">LVBAO_FW01</strain>
        <tissue evidence="1">Leaves</tissue>
    </source>
</reference>
<sequence length="135" mass="15593">MTTFIYRMLPYFVYMLSSSVDDRLASLLITSLLSCMILLEQDIEMHLAGMKQESLVMVGQPYGSEFVHGPVHTVVTVRDIQYDVWRRELVSFRHYAAAKTRSYCFSWLIPFDSTANLQIDKYILLFVSSPVPHFG</sequence>
<comment type="caution">
    <text evidence="1">The sequence shown here is derived from an EMBL/GenBank/DDBJ whole genome shotgun (WGS) entry which is preliminary data.</text>
</comment>
<dbReference type="AlphaFoldDB" id="A0AAN9JX23"/>